<comment type="similarity">
    <text evidence="1 5">Belongs to the importin alpha family.</text>
</comment>
<evidence type="ECO:0000313" key="10">
    <source>
        <dbReference type="Proteomes" id="UP000054350"/>
    </source>
</evidence>
<dbReference type="Gene3D" id="1.20.5.690">
    <property type="entry name" value="Importin-alpha, importin-beta-binding domain"/>
    <property type="match status" value="1"/>
</dbReference>
<dbReference type="Gene3D" id="1.25.10.10">
    <property type="entry name" value="Leucine-rich Repeat Variant"/>
    <property type="match status" value="1"/>
</dbReference>
<dbReference type="PROSITE" id="PS50176">
    <property type="entry name" value="ARM_REPEAT"/>
    <property type="match status" value="4"/>
</dbReference>
<dbReference type="STRING" id="578462.A0A0L0S7B2"/>
<feature type="compositionally biased region" description="Basic and acidic residues" evidence="7">
    <location>
        <begin position="19"/>
        <end position="31"/>
    </location>
</feature>
<dbReference type="Pfam" id="PF16186">
    <property type="entry name" value="Arm_3"/>
    <property type="match status" value="1"/>
</dbReference>
<dbReference type="FunFam" id="1.25.10.10:FF:000021">
    <property type="entry name" value="Importin subunit alpha"/>
    <property type="match status" value="1"/>
</dbReference>
<keyword evidence="2 5" id="KW-0813">Transport</keyword>
<dbReference type="GO" id="GO:0061608">
    <property type="term" value="F:nuclear import signal receptor activity"/>
    <property type="evidence" value="ECO:0007669"/>
    <property type="project" value="InterPro"/>
</dbReference>
<sequence>MKPSASTDRAAQYKNRGAFRPEELRRRRDDQVVSLRRKQRDENLAKRRNLNFDNDESDLDDEDDAAGLNEPIAEQLQSLTAAVFSDNTEKQTEATTHFRRLLSRERNPPIAETIACGVVPRFVEFLRNASAPLLQFEAAWALTNIASGSSEQTQEVINHGAIPIFIELLSSPVSDVREQCVWALGNIAGDSPDLRNLVLAQGILPPLLGLLNENITKITLLRNATWCLSNLCRGKNPSPDWEAIKPALPTLAKLLYSSDEEVLTDATWAISYLSDGSNIKIQAVIDTGVCRRLVDLLSHPSTSVQTPALRAVGNIVTGDDYQTQVMLNCNVLQALNLLLYSQREALRKEACWTISNITAGTAQQVQTVIDANLIPPLVHILGTGDFKTKKEACWAISNATSNGLDNPAQIQYLVAHGVIKPLCDLLACMDNKIIHVALDALENVLKVGAMIAQGDANANAFALAVEECGGTDKLYALQDHENTEIYNKSYRMIETYFDHDDEDADAPAAQVDSTGQFTFSSDMSGPTQQFHFG</sequence>
<evidence type="ECO:0000256" key="6">
    <source>
        <dbReference type="PROSITE-ProRule" id="PRU00259"/>
    </source>
</evidence>
<feature type="repeat" description="ARM" evidence="6">
    <location>
        <begin position="202"/>
        <end position="231"/>
    </location>
</feature>
<proteinExistence type="inferred from homology"/>
<dbReference type="EMBL" id="GG745332">
    <property type="protein sequence ID" value="KNE58315.1"/>
    <property type="molecule type" value="Genomic_DNA"/>
</dbReference>
<feature type="repeat" description="ARM" evidence="6">
    <location>
        <begin position="160"/>
        <end position="202"/>
    </location>
</feature>
<dbReference type="InterPro" id="IPR024931">
    <property type="entry name" value="Importin_alpha"/>
</dbReference>
<protein>
    <recommendedName>
        <fullName evidence="5">Importin subunit alpha</fullName>
    </recommendedName>
</protein>
<name>A0A0L0S7B2_ALLM3</name>
<dbReference type="GO" id="GO:0005737">
    <property type="term" value="C:cytoplasm"/>
    <property type="evidence" value="ECO:0007669"/>
    <property type="project" value="InterPro"/>
</dbReference>
<evidence type="ECO:0000259" key="8">
    <source>
        <dbReference type="PROSITE" id="PS51214"/>
    </source>
</evidence>
<evidence type="ECO:0000256" key="3">
    <source>
        <dbReference type="ARBA" id="ARBA00022737"/>
    </source>
</evidence>
<dbReference type="InterPro" id="IPR032413">
    <property type="entry name" value="Arm_3"/>
</dbReference>
<evidence type="ECO:0000256" key="5">
    <source>
        <dbReference type="PIRNR" id="PIRNR005673"/>
    </source>
</evidence>
<dbReference type="SUPFAM" id="SSF48371">
    <property type="entry name" value="ARM repeat"/>
    <property type="match status" value="1"/>
</dbReference>
<dbReference type="VEuPathDB" id="FungiDB:AMAG_05123"/>
<dbReference type="InterPro" id="IPR011989">
    <property type="entry name" value="ARM-like"/>
</dbReference>
<dbReference type="Pfam" id="PF01749">
    <property type="entry name" value="IBB"/>
    <property type="match status" value="1"/>
</dbReference>
<gene>
    <name evidence="9" type="ORF">AMAG_05123</name>
</gene>
<dbReference type="SMART" id="SM00185">
    <property type="entry name" value="ARM"/>
    <property type="match status" value="8"/>
</dbReference>
<feature type="repeat" description="ARM" evidence="6">
    <location>
        <begin position="246"/>
        <end position="274"/>
    </location>
</feature>
<dbReference type="Proteomes" id="UP000054350">
    <property type="component" value="Unassembled WGS sequence"/>
</dbReference>
<keyword evidence="3" id="KW-0677">Repeat</keyword>
<dbReference type="Pfam" id="PF00514">
    <property type="entry name" value="Arm"/>
    <property type="match status" value="8"/>
</dbReference>
<dbReference type="InterPro" id="IPR036975">
    <property type="entry name" value="Importin-a_IBB_sf"/>
</dbReference>
<evidence type="ECO:0000313" key="9">
    <source>
        <dbReference type="EMBL" id="KNE58315.1"/>
    </source>
</evidence>
<keyword evidence="4 5" id="KW-0653">Protein transport</keyword>
<organism evidence="9 10">
    <name type="scientific">Allomyces macrogynus (strain ATCC 38327)</name>
    <name type="common">Allomyces javanicus var. macrogynus</name>
    <dbReference type="NCBI Taxonomy" id="578462"/>
    <lineage>
        <taxon>Eukaryota</taxon>
        <taxon>Fungi</taxon>
        <taxon>Fungi incertae sedis</taxon>
        <taxon>Blastocladiomycota</taxon>
        <taxon>Blastocladiomycetes</taxon>
        <taxon>Blastocladiales</taxon>
        <taxon>Blastocladiaceae</taxon>
        <taxon>Allomyces</taxon>
    </lineage>
</organism>
<feature type="region of interest" description="Disordered" evidence="7">
    <location>
        <begin position="46"/>
        <end position="65"/>
    </location>
</feature>
<dbReference type="GO" id="GO:0005634">
    <property type="term" value="C:nucleus"/>
    <property type="evidence" value="ECO:0007669"/>
    <property type="project" value="UniProtKB-ARBA"/>
</dbReference>
<evidence type="ECO:0000256" key="7">
    <source>
        <dbReference type="SAM" id="MobiDB-lite"/>
    </source>
</evidence>
<dbReference type="AlphaFoldDB" id="A0A0L0S7B2"/>
<accession>A0A0L0S7B2</accession>
<reference evidence="10" key="2">
    <citation type="submission" date="2009-11" db="EMBL/GenBank/DDBJ databases">
        <title>The Genome Sequence of Allomyces macrogynus strain ATCC 38327.</title>
        <authorList>
            <consortium name="The Broad Institute Genome Sequencing Platform"/>
            <person name="Russ C."/>
            <person name="Cuomo C."/>
            <person name="Shea T."/>
            <person name="Young S.K."/>
            <person name="Zeng Q."/>
            <person name="Koehrsen M."/>
            <person name="Haas B."/>
            <person name="Borodovsky M."/>
            <person name="Guigo R."/>
            <person name="Alvarado L."/>
            <person name="Berlin A."/>
            <person name="Borenstein D."/>
            <person name="Chen Z."/>
            <person name="Engels R."/>
            <person name="Freedman E."/>
            <person name="Gellesch M."/>
            <person name="Goldberg J."/>
            <person name="Griggs A."/>
            <person name="Gujja S."/>
            <person name="Heiman D."/>
            <person name="Hepburn T."/>
            <person name="Howarth C."/>
            <person name="Jen D."/>
            <person name="Larson L."/>
            <person name="Lewis B."/>
            <person name="Mehta T."/>
            <person name="Park D."/>
            <person name="Pearson M."/>
            <person name="Roberts A."/>
            <person name="Saif S."/>
            <person name="Shenoy N."/>
            <person name="Sisk P."/>
            <person name="Stolte C."/>
            <person name="Sykes S."/>
            <person name="Walk T."/>
            <person name="White J."/>
            <person name="Yandava C."/>
            <person name="Burger G."/>
            <person name="Gray M.W."/>
            <person name="Holland P.W.H."/>
            <person name="King N."/>
            <person name="Lang F.B.F."/>
            <person name="Roger A.J."/>
            <person name="Ruiz-Trillo I."/>
            <person name="Lander E."/>
            <person name="Nusbaum C."/>
        </authorList>
    </citation>
    <scope>NUCLEOTIDE SEQUENCE [LARGE SCALE GENOMIC DNA]</scope>
    <source>
        <strain evidence="10">ATCC 38327</strain>
    </source>
</reference>
<dbReference type="PANTHER" id="PTHR23316">
    <property type="entry name" value="IMPORTIN ALPHA"/>
    <property type="match status" value="1"/>
</dbReference>
<evidence type="ECO:0000256" key="2">
    <source>
        <dbReference type="ARBA" id="ARBA00022448"/>
    </source>
</evidence>
<dbReference type="InterPro" id="IPR016024">
    <property type="entry name" value="ARM-type_fold"/>
</dbReference>
<feature type="domain" description="IBB" evidence="8">
    <location>
        <begin position="1"/>
        <end position="57"/>
    </location>
</feature>
<keyword evidence="10" id="KW-1185">Reference proteome</keyword>
<dbReference type="OrthoDB" id="29145at2759"/>
<dbReference type="eggNOG" id="KOG0166">
    <property type="taxonomic scope" value="Eukaryota"/>
</dbReference>
<feature type="region of interest" description="Disordered" evidence="7">
    <location>
        <begin position="1"/>
        <end position="40"/>
    </location>
</feature>
<dbReference type="InterPro" id="IPR000225">
    <property type="entry name" value="Armadillo"/>
</dbReference>
<evidence type="ECO:0000256" key="4">
    <source>
        <dbReference type="ARBA" id="ARBA00022927"/>
    </source>
</evidence>
<feature type="repeat" description="ARM" evidence="6">
    <location>
        <begin position="117"/>
        <end position="160"/>
    </location>
</feature>
<feature type="compositionally biased region" description="Acidic residues" evidence="7">
    <location>
        <begin position="53"/>
        <end position="65"/>
    </location>
</feature>
<dbReference type="OMA" id="EMIQMLY"/>
<dbReference type="PROSITE" id="PS51214">
    <property type="entry name" value="IBB"/>
    <property type="match status" value="1"/>
</dbReference>
<evidence type="ECO:0000256" key="1">
    <source>
        <dbReference type="ARBA" id="ARBA00010394"/>
    </source>
</evidence>
<dbReference type="InterPro" id="IPR002652">
    <property type="entry name" value="Importin-a_IBB"/>
</dbReference>
<dbReference type="GO" id="GO:0006606">
    <property type="term" value="P:protein import into nucleus"/>
    <property type="evidence" value="ECO:0007669"/>
    <property type="project" value="InterPro"/>
</dbReference>
<dbReference type="PIRSF" id="PIRSF005673">
    <property type="entry name" value="Importin_alpha"/>
    <property type="match status" value="1"/>
</dbReference>
<reference evidence="9 10" key="1">
    <citation type="submission" date="2009-11" db="EMBL/GenBank/DDBJ databases">
        <title>Annotation of Allomyces macrogynus ATCC 38327.</title>
        <authorList>
            <consortium name="The Broad Institute Genome Sequencing Platform"/>
            <person name="Russ C."/>
            <person name="Cuomo C."/>
            <person name="Burger G."/>
            <person name="Gray M.W."/>
            <person name="Holland P.W.H."/>
            <person name="King N."/>
            <person name="Lang F.B.F."/>
            <person name="Roger A.J."/>
            <person name="Ruiz-Trillo I."/>
            <person name="Young S.K."/>
            <person name="Zeng Q."/>
            <person name="Gargeya S."/>
            <person name="Fitzgerald M."/>
            <person name="Haas B."/>
            <person name="Abouelleil A."/>
            <person name="Alvarado L."/>
            <person name="Arachchi H.M."/>
            <person name="Berlin A."/>
            <person name="Chapman S.B."/>
            <person name="Gearin G."/>
            <person name="Goldberg J."/>
            <person name="Griggs A."/>
            <person name="Gujja S."/>
            <person name="Hansen M."/>
            <person name="Heiman D."/>
            <person name="Howarth C."/>
            <person name="Larimer J."/>
            <person name="Lui A."/>
            <person name="MacDonald P.J.P."/>
            <person name="McCowen C."/>
            <person name="Montmayeur A."/>
            <person name="Murphy C."/>
            <person name="Neiman D."/>
            <person name="Pearson M."/>
            <person name="Priest M."/>
            <person name="Roberts A."/>
            <person name="Saif S."/>
            <person name="Shea T."/>
            <person name="Sisk P."/>
            <person name="Stolte C."/>
            <person name="Sykes S."/>
            <person name="Wortman J."/>
            <person name="Nusbaum C."/>
            <person name="Birren B."/>
        </authorList>
    </citation>
    <scope>NUCLEOTIDE SEQUENCE [LARGE SCALE GENOMIC DNA]</scope>
    <source>
        <strain evidence="9 10">ATCC 38327</strain>
    </source>
</reference>